<evidence type="ECO:0000256" key="1">
    <source>
        <dbReference type="ARBA" id="ARBA00010790"/>
    </source>
</evidence>
<proteinExistence type="inferred from homology"/>
<evidence type="ECO:0000256" key="4">
    <source>
        <dbReference type="ARBA" id="ARBA00023002"/>
    </source>
</evidence>
<dbReference type="InterPro" id="IPR007867">
    <property type="entry name" value="GMC_OxRtase_C"/>
</dbReference>
<evidence type="ECO:0000313" key="7">
    <source>
        <dbReference type="EMBL" id="KGJ73416.1"/>
    </source>
</evidence>
<dbReference type="SUPFAM" id="SSF51905">
    <property type="entry name" value="FAD/NAD(P)-binding domain"/>
    <property type="match status" value="1"/>
</dbReference>
<keyword evidence="3" id="KW-0274">FAD</keyword>
<dbReference type="Gene3D" id="3.50.50.60">
    <property type="entry name" value="FAD/NAD(P)-binding domain"/>
    <property type="match status" value="2"/>
</dbReference>
<dbReference type="Proteomes" id="UP000029864">
    <property type="component" value="Unassembled WGS sequence"/>
</dbReference>
<sequence length="559" mass="61991">MLNRKKPEPVDVIVVGLGANGGTAVKVLAEAGLKVVGFDRGPWLRPLEHYSGDELKFVNRDYMWPDPKMFPRTVRYDENAVAERFPFSPTPQMVGGGTNHWAGWVPRPRESDFMMRSLHGEIEGASLADWPFRYEHLEPYLTKVEWAFGVSGIAGADKYEPYRSKGYPSPPLRPTQYGKRFYDACNKMGINAFPIPHAMVTNKHNGRDPFNQTSFWNQYGDPSGARSNTLTSFIPEAVATGNLEVRAECFVQSVKLGHDGKATGVVYIDPDGNEVEQDARVVILTLGAIESARLMLMSKSPRFPDGLANGSGLVGKNATFHEYLFAVGLFDKDIDEPLNGFAGNYISGGSLEFYETDENRGHIGGSIISASQTCHPINWVFPGRPSWGEALKDADRNYYNYAMKIGLILHDLPVESNRVDLDPTVKDAFGRPVARITHSPHRNDIAMGKWQVDKNVEILEAAGARKTVPVYLDKMTGNTCHQHGTARMGTDPAKSVLNEWGQAHEVDNLFVLDGSGFPTATGVNPTLTMMANAWRCSEYIAQVYSKGREERLILSNTKR</sequence>
<keyword evidence="9" id="KW-1185">Reference proteome</keyword>
<dbReference type="Proteomes" id="UP000561726">
    <property type="component" value="Unassembled WGS sequence"/>
</dbReference>
<dbReference type="STRING" id="1001240.GY21_11415"/>
<dbReference type="AlphaFoldDB" id="A0A099J500"/>
<gene>
    <name evidence="8" type="ORF">BJ997_001011</name>
    <name evidence="7" type="ORF">GY21_11415</name>
</gene>
<dbReference type="Pfam" id="PF00732">
    <property type="entry name" value="GMC_oxred_N"/>
    <property type="match status" value="1"/>
</dbReference>
<accession>A0A099J500</accession>
<evidence type="ECO:0000259" key="5">
    <source>
        <dbReference type="Pfam" id="PF00732"/>
    </source>
</evidence>
<dbReference type="PANTHER" id="PTHR46056">
    <property type="entry name" value="LONG-CHAIN-ALCOHOL OXIDASE"/>
    <property type="match status" value="1"/>
</dbReference>
<dbReference type="OrthoDB" id="9798604at2"/>
<evidence type="ECO:0000313" key="9">
    <source>
        <dbReference type="Proteomes" id="UP000029864"/>
    </source>
</evidence>
<dbReference type="eggNOG" id="COG2303">
    <property type="taxonomic scope" value="Bacteria"/>
</dbReference>
<dbReference type="PANTHER" id="PTHR46056:SF12">
    <property type="entry name" value="LONG-CHAIN-ALCOHOL OXIDASE"/>
    <property type="match status" value="1"/>
</dbReference>
<dbReference type="InterPro" id="IPR036188">
    <property type="entry name" value="FAD/NAD-bd_sf"/>
</dbReference>
<evidence type="ECO:0000313" key="10">
    <source>
        <dbReference type="Proteomes" id="UP000561726"/>
    </source>
</evidence>
<organism evidence="7 9">
    <name type="scientific">Cryobacterium roopkundense</name>
    <dbReference type="NCBI Taxonomy" id="1001240"/>
    <lineage>
        <taxon>Bacteria</taxon>
        <taxon>Bacillati</taxon>
        <taxon>Actinomycetota</taxon>
        <taxon>Actinomycetes</taxon>
        <taxon>Micrococcales</taxon>
        <taxon>Microbacteriaceae</taxon>
        <taxon>Cryobacterium</taxon>
    </lineage>
</organism>
<evidence type="ECO:0000256" key="2">
    <source>
        <dbReference type="ARBA" id="ARBA00022630"/>
    </source>
</evidence>
<feature type="domain" description="Glucose-methanol-choline oxidoreductase N-terminal" evidence="5">
    <location>
        <begin position="179"/>
        <end position="321"/>
    </location>
</feature>
<dbReference type="Pfam" id="PF05199">
    <property type="entry name" value="GMC_oxred_C"/>
    <property type="match status" value="1"/>
</dbReference>
<feature type="domain" description="Glucose-methanol-choline oxidoreductase C-terminal" evidence="6">
    <location>
        <begin position="413"/>
        <end position="533"/>
    </location>
</feature>
<reference evidence="8 10" key="2">
    <citation type="submission" date="2020-08" db="EMBL/GenBank/DDBJ databases">
        <title>Sequencing the genomes of 1000 actinobacteria strains.</title>
        <authorList>
            <person name="Klenk H.-P."/>
        </authorList>
    </citation>
    <scope>NUCLEOTIDE SEQUENCE [LARGE SCALE GENOMIC DNA]</scope>
    <source>
        <strain evidence="8 10">DSM 21065</strain>
    </source>
</reference>
<keyword evidence="2" id="KW-0285">Flavoprotein</keyword>
<dbReference type="InterPro" id="IPR000172">
    <property type="entry name" value="GMC_OxRdtase_N"/>
</dbReference>
<evidence type="ECO:0000313" key="8">
    <source>
        <dbReference type="EMBL" id="MBB5640463.1"/>
    </source>
</evidence>
<evidence type="ECO:0000259" key="6">
    <source>
        <dbReference type="Pfam" id="PF05199"/>
    </source>
</evidence>
<protein>
    <submittedName>
        <fullName evidence="8">Choline dehydrogenase-like flavoprotein</fullName>
    </submittedName>
    <submittedName>
        <fullName evidence="7">Gluconate 5-dehydrogenase</fullName>
    </submittedName>
</protein>
<dbReference type="RefSeq" id="WP_035836852.1">
    <property type="nucleotide sequence ID" value="NZ_JACHBQ010000001.1"/>
</dbReference>
<dbReference type="GO" id="GO:0050660">
    <property type="term" value="F:flavin adenine dinucleotide binding"/>
    <property type="evidence" value="ECO:0007669"/>
    <property type="project" value="InterPro"/>
</dbReference>
<evidence type="ECO:0000256" key="3">
    <source>
        <dbReference type="ARBA" id="ARBA00022827"/>
    </source>
</evidence>
<dbReference type="EMBL" id="JPXF01000044">
    <property type="protein sequence ID" value="KGJ73416.1"/>
    <property type="molecule type" value="Genomic_DNA"/>
</dbReference>
<dbReference type="SUPFAM" id="SSF54373">
    <property type="entry name" value="FAD-linked reductases, C-terminal domain"/>
    <property type="match status" value="1"/>
</dbReference>
<comment type="caution">
    <text evidence="7">The sequence shown here is derived from an EMBL/GenBank/DDBJ whole genome shotgun (WGS) entry which is preliminary data.</text>
</comment>
<name>A0A099J500_9MICO</name>
<reference evidence="7 9" key="1">
    <citation type="submission" date="2014-08" db="EMBL/GenBank/DDBJ databases">
        <authorList>
            <person name="Sisinthy S."/>
        </authorList>
    </citation>
    <scope>NUCLEOTIDE SEQUENCE [LARGE SCALE GENOMIC DNA]</scope>
    <source>
        <strain evidence="7 9">RuG17</strain>
    </source>
</reference>
<comment type="similarity">
    <text evidence="1">Belongs to the GMC oxidoreductase family.</text>
</comment>
<keyword evidence="4" id="KW-0560">Oxidoreductase</keyword>
<dbReference type="EMBL" id="JACHBQ010000001">
    <property type="protein sequence ID" value="MBB5640463.1"/>
    <property type="molecule type" value="Genomic_DNA"/>
</dbReference>
<dbReference type="GO" id="GO:0016614">
    <property type="term" value="F:oxidoreductase activity, acting on CH-OH group of donors"/>
    <property type="evidence" value="ECO:0007669"/>
    <property type="project" value="InterPro"/>
</dbReference>